<gene>
    <name evidence="2" type="ORF">SRO942_LOCUS49796</name>
</gene>
<dbReference type="AlphaFoldDB" id="A0A8S2ZRZ6"/>
<evidence type="ECO:0000256" key="1">
    <source>
        <dbReference type="SAM" id="Phobius"/>
    </source>
</evidence>
<name>A0A8S2ZRZ6_9BILA</name>
<feature type="transmembrane region" description="Helical" evidence="1">
    <location>
        <begin position="56"/>
        <end position="77"/>
    </location>
</feature>
<reference evidence="2" key="1">
    <citation type="submission" date="2021-02" db="EMBL/GenBank/DDBJ databases">
        <authorList>
            <person name="Nowell W R."/>
        </authorList>
    </citation>
    <scope>NUCLEOTIDE SEQUENCE</scope>
</reference>
<protein>
    <submittedName>
        <fullName evidence="2">Uncharacterized protein</fullName>
    </submittedName>
</protein>
<evidence type="ECO:0000313" key="3">
    <source>
        <dbReference type="Proteomes" id="UP000681722"/>
    </source>
</evidence>
<dbReference type="EMBL" id="CAJOBC010136037">
    <property type="protein sequence ID" value="CAF4629200.1"/>
    <property type="molecule type" value="Genomic_DNA"/>
</dbReference>
<dbReference type="OrthoDB" id="8067290at2759"/>
<accession>A0A8S2ZRZ6</accession>
<evidence type="ECO:0000313" key="2">
    <source>
        <dbReference type="EMBL" id="CAF4629200.1"/>
    </source>
</evidence>
<keyword evidence="1" id="KW-0472">Membrane</keyword>
<proteinExistence type="predicted"/>
<keyword evidence="1" id="KW-0812">Transmembrane</keyword>
<keyword evidence="1" id="KW-1133">Transmembrane helix</keyword>
<feature type="non-terminal residue" evidence="2">
    <location>
        <position position="1"/>
    </location>
</feature>
<sequence length="102" mass="11645">MQLAESRSIEPSTIPDINDLLTKFLQQFPLLYTKRHNVQSVHSIAHIGATVQDFEFLTASSLFLFLISGLITSTIHATRRHAIEIRNNLRFLRLACIEIDKP</sequence>
<organism evidence="2 3">
    <name type="scientific">Didymodactylos carnosus</name>
    <dbReference type="NCBI Taxonomy" id="1234261"/>
    <lineage>
        <taxon>Eukaryota</taxon>
        <taxon>Metazoa</taxon>
        <taxon>Spiralia</taxon>
        <taxon>Gnathifera</taxon>
        <taxon>Rotifera</taxon>
        <taxon>Eurotatoria</taxon>
        <taxon>Bdelloidea</taxon>
        <taxon>Philodinida</taxon>
        <taxon>Philodinidae</taxon>
        <taxon>Didymodactylos</taxon>
    </lineage>
</organism>
<comment type="caution">
    <text evidence="2">The sequence shown here is derived from an EMBL/GenBank/DDBJ whole genome shotgun (WGS) entry which is preliminary data.</text>
</comment>
<dbReference type="Proteomes" id="UP000681722">
    <property type="component" value="Unassembled WGS sequence"/>
</dbReference>